<keyword evidence="7 14" id="KW-0812">Transmembrane</keyword>
<evidence type="ECO:0000256" key="7">
    <source>
        <dbReference type="ARBA" id="ARBA00022692"/>
    </source>
</evidence>
<evidence type="ECO:0000256" key="2">
    <source>
        <dbReference type="ARBA" id="ARBA00004651"/>
    </source>
</evidence>
<dbReference type="FunFam" id="1.10.287.130:FF:000008">
    <property type="entry name" value="Two-component sensor histidine kinase"/>
    <property type="match status" value="1"/>
</dbReference>
<keyword evidence="12" id="KW-0902">Two-component regulatory system</keyword>
<dbReference type="Gene3D" id="1.10.287.130">
    <property type="match status" value="1"/>
</dbReference>
<dbReference type="PANTHER" id="PTHR45528:SF1">
    <property type="entry name" value="SENSOR HISTIDINE KINASE CPXA"/>
    <property type="match status" value="1"/>
</dbReference>
<dbReference type="InterPro" id="IPR003594">
    <property type="entry name" value="HATPase_dom"/>
</dbReference>
<sequence length="696" mass="80364">MNKKKIIFYIITVSLLLISSIGIYCSYDIMQSEKKKPNFSNNNILYDILENIYSLSFQLDNVSKKEGISKYITANKDATDAFYQDAILYSREISPEKKNTKYYAEGNNNSLGNTNDDLKTLQSNHTLQNKYQWYLKLSFDENGNISYDSLGCKKSQNLNFSLVWNNFKQTYFQYLETYDDDYILHNPTNFTVYFAIPAKLATNSMDTITYYSGLNSTTTNLKNILPIASIAVGIVCLYILVCPYAIEKEIAIFHNLTKIKFEILISMIIIGFSSIIIILYGLMIDTLNGYYLEKLVRFVSKDYSEIILAIMNIASWATFLFLCMFSVYYLKTVFNKGLTNVLKNDTVCVWLFKTIKKYINKINSFDFNSDSNKLLIKIILINCLIISIICCFFVYGIVLALIYSIILFIIFKKKLDEFKKDYQILLNALHKLSNGDFNVAIYDDIGIFNSLGHEFSNIKDSFEKAVNKEVKSQKMKTELITNVSHDLKTPLTSIITYIDLLKDENLDANKRKEYIATLDHNSLRLKNLIDDLFEISKINSGNVKLNIVDVDIIALVQQAKFELNDYFEKKYLIFKTNYPNKKIIIPLDSLKTYRIFENLLINISRYTLDKTRVYIDIIDYSDRVEITFKNISANEIKINEERLVERFVQGDISRNNKGSGLGLAIAKSFTELQNGTFKIKVDGDLFKAIVIFNKLL</sequence>
<feature type="transmembrane region" description="Helical" evidence="14">
    <location>
        <begin position="261"/>
        <end position="285"/>
    </location>
</feature>
<evidence type="ECO:0000256" key="4">
    <source>
        <dbReference type="ARBA" id="ARBA00022475"/>
    </source>
</evidence>
<dbReference type="PROSITE" id="PS50109">
    <property type="entry name" value="HIS_KIN"/>
    <property type="match status" value="1"/>
</dbReference>
<dbReference type="GO" id="GO:0005886">
    <property type="term" value="C:plasma membrane"/>
    <property type="evidence" value="ECO:0007669"/>
    <property type="project" value="UniProtKB-SubCell"/>
</dbReference>
<evidence type="ECO:0000256" key="8">
    <source>
        <dbReference type="ARBA" id="ARBA00022741"/>
    </source>
</evidence>
<dbReference type="Pfam" id="PF00512">
    <property type="entry name" value="HisKA"/>
    <property type="match status" value="1"/>
</dbReference>
<name>A0A3E5FRC7_9FIRM</name>
<evidence type="ECO:0000259" key="15">
    <source>
        <dbReference type="PROSITE" id="PS50109"/>
    </source>
</evidence>
<dbReference type="RefSeq" id="WP_117604726.1">
    <property type="nucleotide sequence ID" value="NZ_CAXVJN010000003.1"/>
</dbReference>
<dbReference type="SMART" id="SM00387">
    <property type="entry name" value="HATPase_c"/>
    <property type="match status" value="1"/>
</dbReference>
<feature type="transmembrane region" description="Helical" evidence="14">
    <location>
        <begin position="224"/>
        <end position="246"/>
    </location>
</feature>
<gene>
    <name evidence="16" type="ORF">DXB31_04565</name>
</gene>
<keyword evidence="4" id="KW-1003">Cell membrane</keyword>
<proteinExistence type="predicted"/>
<keyword evidence="10" id="KW-0067">ATP-binding</keyword>
<evidence type="ECO:0000313" key="16">
    <source>
        <dbReference type="EMBL" id="RGO11342.1"/>
    </source>
</evidence>
<dbReference type="Gene3D" id="3.30.565.10">
    <property type="entry name" value="Histidine kinase-like ATPase, C-terminal domain"/>
    <property type="match status" value="1"/>
</dbReference>
<feature type="domain" description="Histidine kinase" evidence="15">
    <location>
        <begin position="482"/>
        <end position="679"/>
    </location>
</feature>
<dbReference type="PANTHER" id="PTHR45528">
    <property type="entry name" value="SENSOR HISTIDINE KINASE CPXA"/>
    <property type="match status" value="1"/>
</dbReference>
<dbReference type="Proteomes" id="UP000261087">
    <property type="component" value="Unassembled WGS sequence"/>
</dbReference>
<dbReference type="EC" id="2.7.13.3" evidence="3"/>
<dbReference type="GO" id="GO:0005524">
    <property type="term" value="F:ATP binding"/>
    <property type="evidence" value="ECO:0007669"/>
    <property type="project" value="UniProtKB-KW"/>
</dbReference>
<accession>A0A3E5FRC7</accession>
<evidence type="ECO:0000256" key="6">
    <source>
        <dbReference type="ARBA" id="ARBA00022679"/>
    </source>
</evidence>
<dbReference type="SUPFAM" id="SSF47384">
    <property type="entry name" value="Homodimeric domain of signal transducing histidine kinase"/>
    <property type="match status" value="1"/>
</dbReference>
<dbReference type="InterPro" id="IPR036890">
    <property type="entry name" value="HATPase_C_sf"/>
</dbReference>
<dbReference type="InterPro" id="IPR036097">
    <property type="entry name" value="HisK_dim/P_sf"/>
</dbReference>
<dbReference type="InterPro" id="IPR050398">
    <property type="entry name" value="HssS/ArlS-like"/>
</dbReference>
<comment type="subcellular location">
    <subcellularLocation>
        <location evidence="2">Cell membrane</location>
        <topology evidence="2">Multi-pass membrane protein</topology>
    </subcellularLocation>
</comment>
<dbReference type="CDD" id="cd00082">
    <property type="entry name" value="HisKA"/>
    <property type="match status" value="1"/>
</dbReference>
<evidence type="ECO:0000256" key="12">
    <source>
        <dbReference type="ARBA" id="ARBA00023012"/>
    </source>
</evidence>
<evidence type="ECO:0000256" key="9">
    <source>
        <dbReference type="ARBA" id="ARBA00022777"/>
    </source>
</evidence>
<dbReference type="SUPFAM" id="SSF55874">
    <property type="entry name" value="ATPase domain of HSP90 chaperone/DNA topoisomerase II/histidine kinase"/>
    <property type="match status" value="1"/>
</dbReference>
<feature type="transmembrane region" description="Helical" evidence="14">
    <location>
        <begin position="306"/>
        <end position="330"/>
    </location>
</feature>
<comment type="caution">
    <text evidence="16">The sequence shown here is derived from an EMBL/GenBank/DDBJ whole genome shotgun (WGS) entry which is preliminary data.</text>
</comment>
<keyword evidence="13 14" id="KW-0472">Membrane</keyword>
<protein>
    <recommendedName>
        <fullName evidence="3">histidine kinase</fullName>
        <ecNumber evidence="3">2.7.13.3</ecNumber>
    </recommendedName>
</protein>
<dbReference type="Pfam" id="PF02518">
    <property type="entry name" value="HATPase_c"/>
    <property type="match status" value="1"/>
</dbReference>
<evidence type="ECO:0000256" key="3">
    <source>
        <dbReference type="ARBA" id="ARBA00012438"/>
    </source>
</evidence>
<evidence type="ECO:0000256" key="10">
    <source>
        <dbReference type="ARBA" id="ARBA00022840"/>
    </source>
</evidence>
<dbReference type="SMART" id="SM00388">
    <property type="entry name" value="HisKA"/>
    <property type="match status" value="1"/>
</dbReference>
<keyword evidence="9 16" id="KW-0418">Kinase</keyword>
<evidence type="ECO:0000313" key="17">
    <source>
        <dbReference type="Proteomes" id="UP000261087"/>
    </source>
</evidence>
<evidence type="ECO:0000256" key="14">
    <source>
        <dbReference type="SAM" id="Phobius"/>
    </source>
</evidence>
<keyword evidence="5" id="KW-0597">Phosphoprotein</keyword>
<dbReference type="AlphaFoldDB" id="A0A3E5FRC7"/>
<keyword evidence="11 14" id="KW-1133">Transmembrane helix</keyword>
<reference evidence="16 17" key="1">
    <citation type="submission" date="2018-08" db="EMBL/GenBank/DDBJ databases">
        <title>A genome reference for cultivated species of the human gut microbiota.</title>
        <authorList>
            <person name="Zou Y."/>
            <person name="Xue W."/>
            <person name="Luo G."/>
        </authorList>
    </citation>
    <scope>NUCLEOTIDE SEQUENCE [LARGE SCALE GENOMIC DNA]</scope>
    <source>
        <strain evidence="16 17">OM02-6</strain>
    </source>
</reference>
<comment type="catalytic activity">
    <reaction evidence="1">
        <text>ATP + protein L-histidine = ADP + protein N-phospho-L-histidine.</text>
        <dbReference type="EC" id="2.7.13.3"/>
    </reaction>
</comment>
<evidence type="ECO:0000256" key="11">
    <source>
        <dbReference type="ARBA" id="ARBA00022989"/>
    </source>
</evidence>
<feature type="transmembrane region" description="Helical" evidence="14">
    <location>
        <begin position="378"/>
        <end position="411"/>
    </location>
</feature>
<dbReference type="InterPro" id="IPR003661">
    <property type="entry name" value="HisK_dim/P_dom"/>
</dbReference>
<organism evidence="16 17">
    <name type="scientific">Thomasclavelia spiroformis</name>
    <dbReference type="NCBI Taxonomy" id="29348"/>
    <lineage>
        <taxon>Bacteria</taxon>
        <taxon>Bacillati</taxon>
        <taxon>Bacillota</taxon>
        <taxon>Erysipelotrichia</taxon>
        <taxon>Erysipelotrichales</taxon>
        <taxon>Coprobacillaceae</taxon>
        <taxon>Thomasclavelia</taxon>
    </lineage>
</organism>
<feature type="transmembrane region" description="Helical" evidence="14">
    <location>
        <begin position="6"/>
        <end position="27"/>
    </location>
</feature>
<evidence type="ECO:0000256" key="5">
    <source>
        <dbReference type="ARBA" id="ARBA00022553"/>
    </source>
</evidence>
<dbReference type="InterPro" id="IPR005467">
    <property type="entry name" value="His_kinase_dom"/>
</dbReference>
<dbReference type="GO" id="GO:0000155">
    <property type="term" value="F:phosphorelay sensor kinase activity"/>
    <property type="evidence" value="ECO:0007669"/>
    <property type="project" value="InterPro"/>
</dbReference>
<evidence type="ECO:0000256" key="13">
    <source>
        <dbReference type="ARBA" id="ARBA00023136"/>
    </source>
</evidence>
<evidence type="ECO:0000256" key="1">
    <source>
        <dbReference type="ARBA" id="ARBA00000085"/>
    </source>
</evidence>
<keyword evidence="6" id="KW-0808">Transferase</keyword>
<keyword evidence="8" id="KW-0547">Nucleotide-binding</keyword>
<dbReference type="EMBL" id="QSVF01000008">
    <property type="protein sequence ID" value="RGO11342.1"/>
    <property type="molecule type" value="Genomic_DNA"/>
</dbReference>